<organism evidence="16 17">
    <name type="scientific">Theobroma cacao</name>
    <name type="common">Cacao</name>
    <name type="synonym">Cocoa</name>
    <dbReference type="NCBI Taxonomy" id="3641"/>
    <lineage>
        <taxon>Eukaryota</taxon>
        <taxon>Viridiplantae</taxon>
        <taxon>Streptophyta</taxon>
        <taxon>Embryophyta</taxon>
        <taxon>Tracheophyta</taxon>
        <taxon>Spermatophyta</taxon>
        <taxon>Magnoliopsida</taxon>
        <taxon>eudicotyledons</taxon>
        <taxon>Gunneridae</taxon>
        <taxon>Pentapetalae</taxon>
        <taxon>rosids</taxon>
        <taxon>malvids</taxon>
        <taxon>Malvales</taxon>
        <taxon>Malvaceae</taxon>
        <taxon>Byttnerioideae</taxon>
        <taxon>Theobroma</taxon>
    </lineage>
</organism>
<dbReference type="FunFam" id="3.80.10.10:FF:000111">
    <property type="entry name" value="LRR receptor-like serine/threonine-protein kinase ERECTA"/>
    <property type="match status" value="1"/>
</dbReference>
<evidence type="ECO:0000256" key="13">
    <source>
        <dbReference type="SAM" id="SignalP"/>
    </source>
</evidence>
<evidence type="ECO:0000313" key="17">
    <source>
        <dbReference type="RefSeq" id="XP_017974445.1"/>
    </source>
</evidence>
<dbReference type="Gramene" id="Tc04v2_t002920.1">
    <property type="protein sequence ID" value="Tc04v2_p002920.1"/>
    <property type="gene ID" value="Tc04v2_g002920"/>
</dbReference>
<feature type="domain" description="Disease resistance R13L4/SHOC-2-like LRR" evidence="15">
    <location>
        <begin position="114"/>
        <end position="281"/>
    </location>
</feature>
<evidence type="ECO:0000313" key="16">
    <source>
        <dbReference type="Proteomes" id="UP000694886"/>
    </source>
</evidence>
<keyword evidence="9 12" id="KW-0472">Membrane</keyword>
<dbReference type="InterPro" id="IPR001611">
    <property type="entry name" value="Leu-rich_rpt"/>
</dbReference>
<proteinExistence type="inferred from homology"/>
<dbReference type="PRINTS" id="PR00019">
    <property type="entry name" value="LEURICHRPT"/>
</dbReference>
<dbReference type="FunFam" id="3.80.10.10:FF:000649">
    <property type="entry name" value="Leucine Rich Repeat family protein"/>
    <property type="match status" value="1"/>
</dbReference>
<evidence type="ECO:0000256" key="11">
    <source>
        <dbReference type="ARBA" id="ARBA00023180"/>
    </source>
</evidence>
<feature type="domain" description="Leucine-rich repeat-containing N-terminal plant-type" evidence="14">
    <location>
        <begin position="42"/>
        <end position="78"/>
    </location>
</feature>
<dbReference type="Pfam" id="PF08263">
    <property type="entry name" value="LRRNT_2"/>
    <property type="match status" value="1"/>
</dbReference>
<comment type="subcellular location">
    <subcellularLocation>
        <location evidence="1">Cell membrane</location>
        <topology evidence="1">Single-pass type I membrane protein</topology>
    </subcellularLocation>
</comment>
<evidence type="ECO:0000256" key="8">
    <source>
        <dbReference type="ARBA" id="ARBA00022989"/>
    </source>
</evidence>
<evidence type="ECO:0000259" key="15">
    <source>
        <dbReference type="Pfam" id="PF23598"/>
    </source>
</evidence>
<evidence type="ECO:0000256" key="7">
    <source>
        <dbReference type="ARBA" id="ARBA00022737"/>
    </source>
</evidence>
<dbReference type="Gene3D" id="3.80.10.10">
    <property type="entry name" value="Ribonuclease Inhibitor"/>
    <property type="match status" value="4"/>
</dbReference>
<dbReference type="FunFam" id="3.80.10.10:FF:001362">
    <property type="entry name" value="Lrr receptor-like serinethreonine-protein kinase gso2"/>
    <property type="match status" value="1"/>
</dbReference>
<evidence type="ECO:0000256" key="10">
    <source>
        <dbReference type="ARBA" id="ARBA00023170"/>
    </source>
</evidence>
<evidence type="ECO:0000256" key="6">
    <source>
        <dbReference type="ARBA" id="ARBA00022729"/>
    </source>
</evidence>
<feature type="chain" id="PRO_5044260759" evidence="13">
    <location>
        <begin position="26"/>
        <end position="997"/>
    </location>
</feature>
<dbReference type="KEGG" id="tcc:18600992"/>
<sequence>MNHHKASIQLLSLIVLISGILYSKTIQFGFCQTDLNASCIEAEREALLKFKEGLTDPSGRLSSWIGGNCCRWNGVSCNSRSGHVSKLNLRNTHPDDFDADGTVYKLGGKINPSLLNLKVLNYLDLSGNDFRGVIPDFVGSLRKLVYLNLSGASFKGMIPPNLGNLSKLSYLDLSNTLDDSTESNLRWLSRLSSLKYLNLGGINLIKASRYWLQAFNMLPSLEELHLYNCQLSNLPVTLPFINFTSLLVLDLSNNGFSSTIPLWLSNCTNLRHLDLNSNNLQGELPNEFANLKNIRYLDLSQNSNINGKLTRDLGNLCNLQSLKLSVNNISGEITEFIDGLSGCNNSILETLDIGYNKLIGNLPSSLGYLTKLRSIKLWSNSFQGSIPPSIGNLSLLEDFYLANNQMSGIPESLGQLSALAALDFSENLWEGIITEAHFVNLSSLTDFRLYRLSENISLVFNISSDWIPPFKLKYIKIRSCQLGPNFPRWLRNQNELTTLVLNHAGITGTIPDWFLQLNLQFEELDIGSNQLSGQIPSSLHFRDLATADFSFNSFEGPFPRLSSNVTTLFLNNNLLSGPIPQDIGEVMFLVEAMYIYDNSFDGSIPLSMGNLTELLTLDMSNNNLSGEIPEFWNHIPFLLILDLSNNNLSGKIPTSLGIPSSLKFLKLSNNNLSGQIPPSLQNCTLMLSIDLGDNQLSGNLPSWIGKSMKSLLILRLRSNFFGGSIPGEICDLPYLHLLDLANNSLSGSIPSCVGNLTGMKYQLKDMNAELYQGQLRVVTKGRELEYQSTLYLVNSLDLSSNNLSGTLPIGLTSLVELGTLNLSMNHLMGTIPENIGELKLLETLDLSRNKLYGQIPPGMVSLTFLNHLNFSYNNLSGKIPTTNQFQSLNDPSIYEGNPALCGLPLSTKCTDSNETTHSFDGDKDNGDAKDKDEIELLGFFISLVLGFFVGFWGVCGTLIIKKSWRLAYFSFVDRTKDKFLAFFLVNVHRLRRKIFRN</sequence>
<dbReference type="InterPro" id="IPR032675">
    <property type="entry name" value="LRR_dom_sf"/>
</dbReference>
<evidence type="ECO:0000256" key="4">
    <source>
        <dbReference type="ARBA" id="ARBA00022614"/>
    </source>
</evidence>
<keyword evidence="6 13" id="KW-0732">Signal</keyword>
<keyword evidence="7" id="KW-0677">Repeat</keyword>
<dbReference type="RefSeq" id="XP_017974445.1">
    <property type="nucleotide sequence ID" value="XM_018118956.1"/>
</dbReference>
<dbReference type="SUPFAM" id="SSF52058">
    <property type="entry name" value="L domain-like"/>
    <property type="match status" value="3"/>
</dbReference>
<dbReference type="GeneID" id="18600992"/>
<evidence type="ECO:0000256" key="9">
    <source>
        <dbReference type="ARBA" id="ARBA00023136"/>
    </source>
</evidence>
<dbReference type="PANTHER" id="PTHR48063:SF81">
    <property type="entry name" value="LEUCINE-RICH REPEAT-CONTAINING N-TERMINAL PLANT-TYPE DOMAIN-CONTAINING PROTEIN"/>
    <property type="match status" value="1"/>
</dbReference>
<dbReference type="GO" id="GO:0005886">
    <property type="term" value="C:plasma membrane"/>
    <property type="evidence" value="ECO:0007669"/>
    <property type="project" value="UniProtKB-SubCell"/>
</dbReference>
<keyword evidence="11" id="KW-0325">Glycoprotein</keyword>
<dbReference type="Pfam" id="PF00560">
    <property type="entry name" value="LRR_1"/>
    <property type="match status" value="9"/>
</dbReference>
<evidence type="ECO:0000256" key="2">
    <source>
        <dbReference type="ARBA" id="ARBA00009592"/>
    </source>
</evidence>
<feature type="transmembrane region" description="Helical" evidence="12">
    <location>
        <begin position="936"/>
        <end position="960"/>
    </location>
</feature>
<reference evidence="16" key="1">
    <citation type="journal article" date="1997" name="Nucleic Acids Res.">
        <title>tRNAscan-SE: a program for improved detection of transfer RNA genes in genomic sequence.</title>
        <authorList>
            <person name="Lowe T.M."/>
            <person name="Eddy S.R."/>
        </authorList>
    </citation>
    <scope>NUCLEOTIDE SEQUENCE [LARGE SCALE GENOMIC DNA]</scope>
    <source>
        <strain evidence="16">r\B97-61/B2</strain>
    </source>
</reference>
<dbReference type="PANTHER" id="PTHR48063">
    <property type="entry name" value="LRR RECEPTOR-LIKE KINASE"/>
    <property type="match status" value="1"/>
</dbReference>
<dbReference type="SMART" id="SM00369">
    <property type="entry name" value="LRR_TYP"/>
    <property type="match status" value="10"/>
</dbReference>
<dbReference type="AlphaFoldDB" id="A0AB32W9T5"/>
<dbReference type="Pfam" id="PF23598">
    <property type="entry name" value="LRR_14"/>
    <property type="match status" value="2"/>
</dbReference>
<dbReference type="InterPro" id="IPR013210">
    <property type="entry name" value="LRR_N_plant-typ"/>
</dbReference>
<evidence type="ECO:0000256" key="5">
    <source>
        <dbReference type="ARBA" id="ARBA00022692"/>
    </source>
</evidence>
<evidence type="ECO:0000256" key="12">
    <source>
        <dbReference type="SAM" id="Phobius"/>
    </source>
</evidence>
<accession>A0AB32W9T5</accession>
<protein>
    <submittedName>
        <fullName evidence="17">Receptor-like protein 12</fullName>
    </submittedName>
</protein>
<feature type="signal peptide" evidence="13">
    <location>
        <begin position="1"/>
        <end position="25"/>
    </location>
</feature>
<dbReference type="InterPro" id="IPR055414">
    <property type="entry name" value="LRR_R13L4/SHOC2-like"/>
</dbReference>
<dbReference type="InterPro" id="IPR003591">
    <property type="entry name" value="Leu-rich_rpt_typical-subtyp"/>
</dbReference>
<keyword evidence="4" id="KW-0433">Leucine-rich repeat</keyword>
<dbReference type="InterPro" id="IPR046956">
    <property type="entry name" value="RLP23-like"/>
</dbReference>
<dbReference type="FunFam" id="3.80.10.10:FF:000095">
    <property type="entry name" value="LRR receptor-like serine/threonine-protein kinase GSO1"/>
    <property type="match status" value="1"/>
</dbReference>
<keyword evidence="3" id="KW-1003">Cell membrane</keyword>
<feature type="domain" description="Disease resistance R13L4/SHOC-2-like LRR" evidence="15">
    <location>
        <begin position="291"/>
        <end position="499"/>
    </location>
</feature>
<keyword evidence="5 12" id="KW-0812">Transmembrane</keyword>
<evidence type="ECO:0000256" key="3">
    <source>
        <dbReference type="ARBA" id="ARBA00022475"/>
    </source>
</evidence>
<comment type="similarity">
    <text evidence="2">Belongs to the RLP family.</text>
</comment>
<keyword evidence="8 12" id="KW-1133">Transmembrane helix</keyword>
<keyword evidence="10" id="KW-0675">Receptor</keyword>
<name>A0AB32W9T5_THECC</name>
<evidence type="ECO:0000259" key="14">
    <source>
        <dbReference type="Pfam" id="PF08263"/>
    </source>
</evidence>
<reference evidence="17" key="2">
    <citation type="submission" date="2025-08" db="UniProtKB">
        <authorList>
            <consortium name="RefSeq"/>
        </authorList>
    </citation>
    <scope>IDENTIFICATION</scope>
</reference>
<dbReference type="Proteomes" id="UP000694886">
    <property type="component" value="Chromosome 4"/>
</dbReference>
<evidence type="ECO:0000256" key="1">
    <source>
        <dbReference type="ARBA" id="ARBA00004251"/>
    </source>
</evidence>
<gene>
    <name evidence="17" type="primary">LOC18600992</name>
</gene>